<dbReference type="AlphaFoldDB" id="A0A158L016"/>
<protein>
    <submittedName>
        <fullName evidence="2">Uncharacterized protein</fullName>
    </submittedName>
</protein>
<dbReference type="Proteomes" id="UP000055019">
    <property type="component" value="Unassembled WGS sequence"/>
</dbReference>
<sequence length="159" mass="17844">MDHTKVTEIAGMLQRAATRRTVVGYQRFHGMFSMNESIDYRYRVLEEAAKALCDPTLLDYGCLMALANGLPGDDFFLRFKRLRPAEYAAVMGYSSSGRSNKKRRQIAEPERSRIYEHAVLIEGCRAYRPAPGNAARSSTSERGSCVWTQSGQMSHSPSP</sequence>
<gene>
    <name evidence="2" type="ORF">AWB74_07603</name>
</gene>
<feature type="region of interest" description="Disordered" evidence="1">
    <location>
        <begin position="130"/>
        <end position="159"/>
    </location>
</feature>
<comment type="caution">
    <text evidence="2">The sequence shown here is derived from an EMBL/GenBank/DDBJ whole genome shotgun (WGS) entry which is preliminary data.</text>
</comment>
<reference evidence="2" key="1">
    <citation type="submission" date="2016-01" db="EMBL/GenBank/DDBJ databases">
        <authorList>
            <person name="Peeters C."/>
        </authorList>
    </citation>
    <scope>NUCLEOTIDE SEQUENCE [LARGE SCALE GENOMIC DNA]</scope>
    <source>
        <strain evidence="2">LMG 29317</strain>
    </source>
</reference>
<evidence type="ECO:0000313" key="3">
    <source>
        <dbReference type="Proteomes" id="UP000055019"/>
    </source>
</evidence>
<keyword evidence="3" id="KW-1185">Reference proteome</keyword>
<dbReference type="RefSeq" id="WP_143749409.1">
    <property type="nucleotide sequence ID" value="NZ_FCOM02000069.1"/>
</dbReference>
<dbReference type="EMBL" id="FCOM02000069">
    <property type="protein sequence ID" value="SAL86190.1"/>
    <property type="molecule type" value="Genomic_DNA"/>
</dbReference>
<dbReference type="OrthoDB" id="9006727at2"/>
<feature type="compositionally biased region" description="Polar residues" evidence="1">
    <location>
        <begin position="135"/>
        <end position="159"/>
    </location>
</feature>
<evidence type="ECO:0000256" key="1">
    <source>
        <dbReference type="SAM" id="MobiDB-lite"/>
    </source>
</evidence>
<proteinExistence type="predicted"/>
<organism evidence="2 3">
    <name type="scientific">Caballeronia arvi</name>
    <dbReference type="NCBI Taxonomy" id="1777135"/>
    <lineage>
        <taxon>Bacteria</taxon>
        <taxon>Pseudomonadati</taxon>
        <taxon>Pseudomonadota</taxon>
        <taxon>Betaproteobacteria</taxon>
        <taxon>Burkholderiales</taxon>
        <taxon>Burkholderiaceae</taxon>
        <taxon>Caballeronia</taxon>
    </lineage>
</organism>
<evidence type="ECO:0000313" key="2">
    <source>
        <dbReference type="EMBL" id="SAL86190.1"/>
    </source>
</evidence>
<accession>A0A158L016</accession>
<name>A0A158L016_9BURK</name>